<evidence type="ECO:0000256" key="3">
    <source>
        <dbReference type="PIRSR" id="PIRSR005384-2"/>
    </source>
</evidence>
<dbReference type="EMBL" id="NFHB01000001">
    <property type="protein sequence ID" value="OUN04827.1"/>
    <property type="molecule type" value="Genomic_DNA"/>
</dbReference>
<feature type="binding site" evidence="3">
    <location>
        <position position="110"/>
    </location>
    <ligand>
        <name>D-ribulose 5-phosphate</name>
        <dbReference type="ChEBI" id="CHEBI:58121"/>
    </ligand>
</feature>
<dbReference type="NCBIfam" id="NF004051">
    <property type="entry name" value="PRK05571.1"/>
    <property type="match status" value="1"/>
</dbReference>
<dbReference type="PANTHER" id="PTHR30345">
    <property type="entry name" value="RIBOSE-5-PHOSPHATE ISOMERASE B"/>
    <property type="match status" value="1"/>
</dbReference>
<dbReference type="Pfam" id="PF02502">
    <property type="entry name" value="LacAB_rpiB"/>
    <property type="match status" value="1"/>
</dbReference>
<feature type="binding site" evidence="3">
    <location>
        <position position="133"/>
    </location>
    <ligand>
        <name>D-ribulose 5-phosphate</name>
        <dbReference type="ChEBI" id="CHEBI:58121"/>
    </ligand>
</feature>
<feature type="active site" description="Proton donor" evidence="2">
    <location>
        <position position="99"/>
    </location>
</feature>
<evidence type="ECO:0000313" key="4">
    <source>
        <dbReference type="EMBL" id="OUN04827.1"/>
    </source>
</evidence>
<dbReference type="PANTHER" id="PTHR30345:SF0">
    <property type="entry name" value="DNA DAMAGE-REPAIR_TOLERATION PROTEIN DRT102"/>
    <property type="match status" value="1"/>
</dbReference>
<dbReference type="NCBIfam" id="TIGR00689">
    <property type="entry name" value="rpiB_lacA_lacB"/>
    <property type="match status" value="1"/>
</dbReference>
<proteinExistence type="inferred from homology"/>
<dbReference type="Proteomes" id="UP000195772">
    <property type="component" value="Unassembled WGS sequence"/>
</dbReference>
<evidence type="ECO:0000256" key="2">
    <source>
        <dbReference type="PIRSR" id="PIRSR005384-1"/>
    </source>
</evidence>
<evidence type="ECO:0000256" key="1">
    <source>
        <dbReference type="ARBA" id="ARBA00008754"/>
    </source>
</evidence>
<organism evidence="4 5">
    <name type="scientific">Alistipes onderdonkii</name>
    <dbReference type="NCBI Taxonomy" id="328813"/>
    <lineage>
        <taxon>Bacteria</taxon>
        <taxon>Pseudomonadati</taxon>
        <taxon>Bacteroidota</taxon>
        <taxon>Bacteroidia</taxon>
        <taxon>Bacteroidales</taxon>
        <taxon>Rikenellaceae</taxon>
        <taxon>Alistipes</taxon>
    </lineage>
</organism>
<evidence type="ECO:0000313" key="5">
    <source>
        <dbReference type="Proteomes" id="UP000195772"/>
    </source>
</evidence>
<protein>
    <submittedName>
        <fullName evidence="4">Ribose-5-phosphate isomerase</fullName>
    </submittedName>
</protein>
<dbReference type="GO" id="GO:0004751">
    <property type="term" value="F:ribose-5-phosphate isomerase activity"/>
    <property type="evidence" value="ECO:0007669"/>
    <property type="project" value="TreeGrafter"/>
</dbReference>
<dbReference type="eggNOG" id="COG0698">
    <property type="taxonomic scope" value="Bacteria"/>
</dbReference>
<sequence length="153" mass="16748">MNKIGIASDHAGYEMKEFLVGYLDAMGYEVLDFGTHSPDSVDYADFAHPLAEAIENGELERGIALCGSGEGMTMTLNKHQGIRAGLAWEPEIASLIRRHNNANIIVFPARFISNDEAVAMLDAYFSAQFEGGRHEHRIEKMAIPCCTAGETAK</sequence>
<name>A0A1Y3R2F5_9BACT</name>
<dbReference type="AlphaFoldDB" id="A0A1Y3R2F5"/>
<dbReference type="SUPFAM" id="SSF89623">
    <property type="entry name" value="Ribose/Galactose isomerase RpiB/AlsB"/>
    <property type="match status" value="1"/>
</dbReference>
<gene>
    <name evidence="4" type="ORF">B5G41_00510</name>
</gene>
<dbReference type="Gene3D" id="3.40.1400.10">
    <property type="entry name" value="Sugar-phosphate isomerase, RpiB/LacA/LacB"/>
    <property type="match status" value="1"/>
</dbReference>
<dbReference type="GO" id="GO:0009052">
    <property type="term" value="P:pentose-phosphate shunt, non-oxidative branch"/>
    <property type="evidence" value="ECO:0007669"/>
    <property type="project" value="TreeGrafter"/>
</dbReference>
<dbReference type="GO" id="GO:0019316">
    <property type="term" value="P:D-allose catabolic process"/>
    <property type="evidence" value="ECO:0007669"/>
    <property type="project" value="TreeGrafter"/>
</dbReference>
<reference evidence="5" key="1">
    <citation type="submission" date="2017-04" db="EMBL/GenBank/DDBJ databases">
        <title>Function of individual gut microbiota members based on whole genome sequencing of pure cultures obtained from chicken caecum.</title>
        <authorList>
            <person name="Medvecky M."/>
            <person name="Cejkova D."/>
            <person name="Polansky O."/>
            <person name="Karasova D."/>
            <person name="Kubasova T."/>
            <person name="Cizek A."/>
            <person name="Rychlik I."/>
        </authorList>
    </citation>
    <scope>NUCLEOTIDE SEQUENCE [LARGE SCALE GENOMIC DNA]</scope>
    <source>
        <strain evidence="5">An90</strain>
    </source>
</reference>
<feature type="active site" description="Proton acceptor" evidence="2">
    <location>
        <position position="66"/>
    </location>
</feature>
<dbReference type="InterPro" id="IPR036569">
    <property type="entry name" value="RpiB_LacA_LacB_sf"/>
</dbReference>
<feature type="binding site" evidence="3">
    <location>
        <begin position="67"/>
        <end position="71"/>
    </location>
    <ligand>
        <name>D-ribulose 5-phosphate</name>
        <dbReference type="ChEBI" id="CHEBI:58121"/>
    </ligand>
</feature>
<dbReference type="RefSeq" id="WP_032135970.1">
    <property type="nucleotide sequence ID" value="NZ_AP031440.1"/>
</dbReference>
<accession>A0A1Y3R2F5</accession>
<comment type="similarity">
    <text evidence="1">Belongs to the LacAB/RpiB family.</text>
</comment>
<dbReference type="OrthoDB" id="1778624at2"/>
<comment type="caution">
    <text evidence="4">The sequence shown here is derived from an EMBL/GenBank/DDBJ whole genome shotgun (WGS) entry which is preliminary data.</text>
</comment>
<dbReference type="InterPro" id="IPR003500">
    <property type="entry name" value="RpiB_LacA_LacB"/>
</dbReference>
<feature type="binding site" evidence="3">
    <location>
        <begin position="9"/>
        <end position="10"/>
    </location>
    <ligand>
        <name>D-ribulose 5-phosphate</name>
        <dbReference type="ChEBI" id="CHEBI:58121"/>
    </ligand>
</feature>
<feature type="binding site" evidence="3">
    <location>
        <position position="100"/>
    </location>
    <ligand>
        <name>D-ribulose 5-phosphate</name>
        <dbReference type="ChEBI" id="CHEBI:58121"/>
    </ligand>
</feature>
<keyword evidence="4" id="KW-0413">Isomerase</keyword>
<dbReference type="PIRSF" id="PIRSF005384">
    <property type="entry name" value="RpiB_LacA_B"/>
    <property type="match status" value="1"/>
</dbReference>
<feature type="binding site" evidence="3">
    <location>
        <position position="137"/>
    </location>
    <ligand>
        <name>D-ribulose 5-phosphate</name>
        <dbReference type="ChEBI" id="CHEBI:58121"/>
    </ligand>
</feature>